<dbReference type="GO" id="GO:0030295">
    <property type="term" value="F:protein kinase activator activity"/>
    <property type="evidence" value="ECO:0007669"/>
    <property type="project" value="TreeGrafter"/>
</dbReference>
<dbReference type="RefSeq" id="WP_062249257.1">
    <property type="nucleotide sequence ID" value="NZ_MRCA01000001.1"/>
</dbReference>
<dbReference type="InterPro" id="IPR004358">
    <property type="entry name" value="Sig_transdc_His_kin-like_C"/>
</dbReference>
<evidence type="ECO:0000256" key="2">
    <source>
        <dbReference type="ARBA" id="ARBA00012438"/>
    </source>
</evidence>
<protein>
    <recommendedName>
        <fullName evidence="2">histidine kinase</fullName>
        <ecNumber evidence="2">2.7.13.3</ecNumber>
    </recommendedName>
</protein>
<evidence type="ECO:0000259" key="10">
    <source>
        <dbReference type="PROSITE" id="PS50109"/>
    </source>
</evidence>
<dbReference type="FunFam" id="3.30.565.10:FF:000006">
    <property type="entry name" value="Sensor histidine kinase WalK"/>
    <property type="match status" value="1"/>
</dbReference>
<dbReference type="PRINTS" id="PR00344">
    <property type="entry name" value="BCTRLSENSOR"/>
</dbReference>
<keyword evidence="5 11" id="KW-0418">Kinase</keyword>
<comment type="catalytic activity">
    <reaction evidence="1">
        <text>ATP + protein L-histidine = ADP + protein N-phospho-L-histidine.</text>
        <dbReference type="EC" id="2.7.13.3"/>
    </reaction>
</comment>
<proteinExistence type="predicted"/>
<evidence type="ECO:0000256" key="4">
    <source>
        <dbReference type="ARBA" id="ARBA00022679"/>
    </source>
</evidence>
<dbReference type="Pfam" id="PF02518">
    <property type="entry name" value="HATPase_c"/>
    <property type="match status" value="1"/>
</dbReference>
<keyword evidence="12" id="KW-1185">Reference proteome</keyword>
<dbReference type="Gene3D" id="1.10.287.130">
    <property type="match status" value="1"/>
</dbReference>
<evidence type="ECO:0000256" key="7">
    <source>
        <dbReference type="ARBA" id="ARBA00055745"/>
    </source>
</evidence>
<evidence type="ECO:0000256" key="1">
    <source>
        <dbReference type="ARBA" id="ARBA00000085"/>
    </source>
</evidence>
<evidence type="ECO:0000256" key="9">
    <source>
        <dbReference type="SAM" id="Phobius"/>
    </source>
</evidence>
<keyword evidence="4" id="KW-0808">Transferase</keyword>
<dbReference type="InterPro" id="IPR036890">
    <property type="entry name" value="HATPase_C_sf"/>
</dbReference>
<dbReference type="PROSITE" id="PS50109">
    <property type="entry name" value="HIS_KIN"/>
    <property type="match status" value="1"/>
</dbReference>
<comment type="function">
    <text evidence="7">Photoreceptor which exists in two forms that are reversibly interconvertible by light: the R form that absorbs maximally in the red region of the spectrum and the FR form that absorbs maximally in the far-red region.</text>
</comment>
<evidence type="ECO:0000313" key="12">
    <source>
        <dbReference type="Proteomes" id="UP000186391"/>
    </source>
</evidence>
<evidence type="ECO:0000256" key="5">
    <source>
        <dbReference type="ARBA" id="ARBA00022777"/>
    </source>
</evidence>
<accession>A0A1U7H4W5</accession>
<feature type="transmembrane region" description="Helical" evidence="9">
    <location>
        <begin position="75"/>
        <end position="98"/>
    </location>
</feature>
<dbReference type="OrthoDB" id="9808408at2"/>
<feature type="transmembrane region" description="Helical" evidence="9">
    <location>
        <begin position="39"/>
        <end position="63"/>
    </location>
</feature>
<dbReference type="Proteomes" id="UP000186391">
    <property type="component" value="Unassembled WGS sequence"/>
</dbReference>
<evidence type="ECO:0000256" key="6">
    <source>
        <dbReference type="ARBA" id="ARBA00023012"/>
    </source>
</evidence>
<evidence type="ECO:0000256" key="8">
    <source>
        <dbReference type="SAM" id="Coils"/>
    </source>
</evidence>
<organism evidence="11 12">
    <name type="scientific">Fischerella major NIES-592</name>
    <dbReference type="NCBI Taxonomy" id="210994"/>
    <lineage>
        <taxon>Bacteria</taxon>
        <taxon>Bacillati</taxon>
        <taxon>Cyanobacteriota</taxon>
        <taxon>Cyanophyceae</taxon>
        <taxon>Nostocales</taxon>
        <taxon>Hapalosiphonaceae</taxon>
        <taxon>Fischerella</taxon>
    </lineage>
</organism>
<dbReference type="CDD" id="cd00082">
    <property type="entry name" value="HisKA"/>
    <property type="match status" value="1"/>
</dbReference>
<dbReference type="PANTHER" id="PTHR42878:SF15">
    <property type="entry name" value="BACTERIOPHYTOCHROME"/>
    <property type="match status" value="1"/>
</dbReference>
<keyword evidence="9" id="KW-1133">Transmembrane helix</keyword>
<dbReference type="InterPro" id="IPR003661">
    <property type="entry name" value="HisK_dim/P_dom"/>
</dbReference>
<dbReference type="SMART" id="SM00388">
    <property type="entry name" value="HisKA"/>
    <property type="match status" value="1"/>
</dbReference>
<dbReference type="EC" id="2.7.13.3" evidence="2"/>
<dbReference type="InterPro" id="IPR058544">
    <property type="entry name" value="ETR1_N"/>
</dbReference>
<dbReference type="GO" id="GO:0000155">
    <property type="term" value="F:phosphorelay sensor kinase activity"/>
    <property type="evidence" value="ECO:0007669"/>
    <property type="project" value="InterPro"/>
</dbReference>
<dbReference type="SUPFAM" id="SSF55874">
    <property type="entry name" value="ATPase domain of HSP90 chaperone/DNA topoisomerase II/histidine kinase"/>
    <property type="match status" value="1"/>
</dbReference>
<dbReference type="AlphaFoldDB" id="A0A1U7H4W5"/>
<dbReference type="Pfam" id="PF00512">
    <property type="entry name" value="HisKA"/>
    <property type="match status" value="1"/>
</dbReference>
<gene>
    <name evidence="11" type="ORF">NIES592_01505</name>
</gene>
<dbReference type="InterPro" id="IPR003594">
    <property type="entry name" value="HATPase_dom"/>
</dbReference>
<evidence type="ECO:0000256" key="3">
    <source>
        <dbReference type="ARBA" id="ARBA00022553"/>
    </source>
</evidence>
<evidence type="ECO:0000313" key="11">
    <source>
        <dbReference type="EMBL" id="OKH16348.1"/>
    </source>
</evidence>
<dbReference type="SUPFAM" id="SSF47384">
    <property type="entry name" value="Homodimeric domain of signal transducing histidine kinase"/>
    <property type="match status" value="1"/>
</dbReference>
<dbReference type="SMART" id="SM00387">
    <property type="entry name" value="HATPase_c"/>
    <property type="match status" value="1"/>
</dbReference>
<reference evidence="11 12" key="1">
    <citation type="submission" date="2016-11" db="EMBL/GenBank/DDBJ databases">
        <title>Draft Genome Sequences of Nine Cyanobacterial Strains from Diverse Habitats.</title>
        <authorList>
            <person name="Zhu T."/>
            <person name="Hou S."/>
            <person name="Lu X."/>
            <person name="Hess W.R."/>
        </authorList>
    </citation>
    <scope>NUCLEOTIDE SEQUENCE [LARGE SCALE GENOMIC DNA]</scope>
    <source>
        <strain evidence="11 12">NIES-592</strain>
    </source>
</reference>
<keyword evidence="6" id="KW-0902">Two-component regulatory system</keyword>
<dbReference type="InterPro" id="IPR005467">
    <property type="entry name" value="His_kinase_dom"/>
</dbReference>
<feature type="coiled-coil region" evidence="8">
    <location>
        <begin position="139"/>
        <end position="212"/>
    </location>
</feature>
<dbReference type="EMBL" id="MRCA01000001">
    <property type="protein sequence ID" value="OKH16348.1"/>
    <property type="molecule type" value="Genomic_DNA"/>
</dbReference>
<dbReference type="Pfam" id="PF25487">
    <property type="entry name" value="ETR1_N"/>
    <property type="match status" value="1"/>
</dbReference>
<keyword evidence="9" id="KW-0472">Membrane</keyword>
<dbReference type="GO" id="GO:0007234">
    <property type="term" value="P:osmosensory signaling via phosphorelay pathway"/>
    <property type="evidence" value="ECO:0007669"/>
    <property type="project" value="TreeGrafter"/>
</dbReference>
<name>A0A1U7H4W5_9CYAN</name>
<comment type="caution">
    <text evidence="11">The sequence shown here is derived from an EMBL/GenBank/DDBJ whole genome shotgun (WGS) entry which is preliminary data.</text>
</comment>
<dbReference type="GO" id="GO:0000156">
    <property type="term" value="F:phosphorelay response regulator activity"/>
    <property type="evidence" value="ECO:0007669"/>
    <property type="project" value="TreeGrafter"/>
</dbReference>
<dbReference type="Gene3D" id="3.30.565.10">
    <property type="entry name" value="Histidine kinase-like ATPase, C-terminal domain"/>
    <property type="match status" value="1"/>
</dbReference>
<feature type="domain" description="Histidine kinase" evidence="10">
    <location>
        <begin position="219"/>
        <end position="428"/>
    </location>
</feature>
<sequence>MVHELKCTGDNTVELISSFFYSGNFIPHGHCYLWKMELVWLHILTDSLIALSYFSIPLTLIYFVRKRQDVPFKSVFILFGAFIISCGTTHIMGVWTLWHPDYWLSGSIKAVTAIVSFYTALTLIPLVPQALALPSPAQLEAANNALQNEIIERKRVERELREYKENLEELVEQRTAELAKTNELLQQEVTQRQQSQEKMALLVKELESTNKELNDFAYIVSHDLKAPLRGISSLSEWLLADYADKFDHEGKELINLLIFRVHKIHNLIDAILEYSRVGRIKEESRRVNLNDVVTEVIELLQPIENIQIEIANQLPVIKFEKTRIEQVFQNLLSNAIKFIDKPQGKITIACTEKNGYWLISITDNGPGIEKQHFERIFKIFQKLTDHKNPNSTGIGLAIVKKIIEMYGGEVWVESELGVGSTFFFTLKE</sequence>
<keyword evidence="3" id="KW-0597">Phosphoprotein</keyword>
<dbReference type="PANTHER" id="PTHR42878">
    <property type="entry name" value="TWO-COMPONENT HISTIDINE KINASE"/>
    <property type="match status" value="1"/>
</dbReference>
<keyword evidence="8" id="KW-0175">Coiled coil</keyword>
<keyword evidence="9" id="KW-0812">Transmembrane</keyword>
<dbReference type="InterPro" id="IPR050351">
    <property type="entry name" value="BphY/WalK/GraS-like"/>
</dbReference>
<dbReference type="InterPro" id="IPR036097">
    <property type="entry name" value="HisK_dim/P_sf"/>
</dbReference>